<dbReference type="InterPro" id="IPR008912">
    <property type="entry name" value="Uncharacterised_CoxE"/>
</dbReference>
<dbReference type="InterPro" id="IPR011195">
    <property type="entry name" value="UCP010256"/>
</dbReference>
<organism evidence="2 3">
    <name type="scientific">Rhodococcus aetherivorans</name>
    <dbReference type="NCBI Taxonomy" id="191292"/>
    <lineage>
        <taxon>Bacteria</taxon>
        <taxon>Bacillati</taxon>
        <taxon>Actinomycetota</taxon>
        <taxon>Actinomycetes</taxon>
        <taxon>Mycobacteriales</taxon>
        <taxon>Nocardiaceae</taxon>
        <taxon>Rhodococcus</taxon>
    </lineage>
</organism>
<feature type="compositionally biased region" description="Pro residues" evidence="1">
    <location>
        <begin position="112"/>
        <end position="121"/>
    </location>
</feature>
<evidence type="ECO:0000313" key="3">
    <source>
        <dbReference type="Proteomes" id="UP001163947"/>
    </source>
</evidence>
<feature type="compositionally biased region" description="Low complexity" evidence="1">
    <location>
        <begin position="95"/>
        <end position="111"/>
    </location>
</feature>
<dbReference type="EMBL" id="CP106982">
    <property type="protein sequence ID" value="UYF92416.1"/>
    <property type="molecule type" value="Genomic_DNA"/>
</dbReference>
<dbReference type="InterPro" id="IPR036465">
    <property type="entry name" value="vWFA_dom_sf"/>
</dbReference>
<dbReference type="PIRSF" id="PIRSF010256">
    <property type="entry name" value="CoxE_vWa"/>
    <property type="match status" value="1"/>
</dbReference>
<proteinExistence type="predicted"/>
<evidence type="ECO:0000256" key="1">
    <source>
        <dbReference type="SAM" id="MobiDB-lite"/>
    </source>
</evidence>
<dbReference type="SUPFAM" id="SSF53300">
    <property type="entry name" value="vWA-like"/>
    <property type="match status" value="1"/>
</dbReference>
<dbReference type="PANTHER" id="PTHR39338:SF6">
    <property type="entry name" value="BLL5662 PROTEIN"/>
    <property type="match status" value="1"/>
</dbReference>
<feature type="region of interest" description="Disordered" evidence="1">
    <location>
        <begin position="89"/>
        <end position="150"/>
    </location>
</feature>
<gene>
    <name evidence="2" type="ORF">OCS65_18215</name>
</gene>
<dbReference type="RefSeq" id="WP_185712688.1">
    <property type="nucleotide sequence ID" value="NZ_CP069306.1"/>
</dbReference>
<dbReference type="Proteomes" id="UP001163947">
    <property type="component" value="Chromosome"/>
</dbReference>
<name>A0AA46NVQ6_9NOCA</name>
<accession>A0AA46NVQ6</accession>
<reference evidence="2" key="1">
    <citation type="submission" date="2022-09" db="EMBL/GenBank/DDBJ databases">
        <title>The genome sequence of Rhodococcus aetherivorans N1.</title>
        <authorList>
            <person name="Jiang W."/>
        </authorList>
    </citation>
    <scope>NUCLEOTIDE SEQUENCE</scope>
    <source>
        <strain evidence="2">N1</strain>
    </source>
</reference>
<dbReference type="GeneID" id="83622394"/>
<dbReference type="Pfam" id="PF05762">
    <property type="entry name" value="VWA_CoxE"/>
    <property type="match status" value="1"/>
</dbReference>
<sequence>MSTALLLRGVDLAAFTVALTDRLRRAGVPVAATAAATLVRALRLYPPRTRSRLYWTARVALVDRQDALAAFDAVFAEVFDHQVLAVDPHARRTGPDGTVGAGDAVVQGAAPNPAPASPQPGVPWHTRRPRRSGEPPETVRPGPWAPSPVEIRADQPFADLRPEDLRTLGQWLEQARVRWPRRLGRRRMPHHHGRLDVRATLDASRHTGFELVRLRRARPIRRPRRIVVLCDVSRSMHGYADIYLHLMRAAVRAGDAEVFAFSTSLTRLTATLAHRSAEHAVARANDTVVDRYGGTHIAGSLEALLASHHGNLLRGAVVFVASDGWDSDHPQALGRAVARVRRRAHRLIWLNPRAGRPGYRPETGPMAAALPHCDALLAADTLDALRAVFDLDPAAGRVAHVSDGPS</sequence>
<protein>
    <submittedName>
        <fullName evidence="2">VWA domain-containing protein</fullName>
    </submittedName>
</protein>
<dbReference type="PANTHER" id="PTHR39338">
    <property type="entry name" value="BLL5662 PROTEIN-RELATED"/>
    <property type="match status" value="1"/>
</dbReference>
<dbReference type="AlphaFoldDB" id="A0AA46NVQ6"/>
<evidence type="ECO:0000313" key="2">
    <source>
        <dbReference type="EMBL" id="UYF92416.1"/>
    </source>
</evidence>